<sequence length="71" mass="7823">MKWSGEWQVTYETFRDMGIAYAAGLVLIYLLIVAQFGSYVVPFIIMAPIPLTIIGVMPGHALLTISSPPPR</sequence>
<dbReference type="PANTHER" id="PTHR32063">
    <property type="match status" value="1"/>
</dbReference>
<dbReference type="GO" id="GO:0042910">
    <property type="term" value="F:xenobiotic transmembrane transporter activity"/>
    <property type="evidence" value="ECO:0007669"/>
    <property type="project" value="TreeGrafter"/>
</dbReference>
<comment type="caution">
    <text evidence="2">The sequence shown here is derived from an EMBL/GenBank/DDBJ whole genome shotgun (WGS) entry which is preliminary data.</text>
</comment>
<organism evidence="2">
    <name type="scientific">mine drainage metagenome</name>
    <dbReference type="NCBI Taxonomy" id="410659"/>
    <lineage>
        <taxon>unclassified sequences</taxon>
        <taxon>metagenomes</taxon>
        <taxon>ecological metagenomes</taxon>
    </lineage>
</organism>
<dbReference type="Gene3D" id="1.20.1640.10">
    <property type="entry name" value="Multidrug efflux transporter AcrB transmembrane domain"/>
    <property type="match status" value="1"/>
</dbReference>
<proteinExistence type="predicted"/>
<dbReference type="PANTHER" id="PTHR32063:SF16">
    <property type="entry name" value="CATION EFFLUX SYSTEM (ACRB_ACRD_ACRF FAMILY)"/>
    <property type="match status" value="1"/>
</dbReference>
<reference evidence="2" key="1">
    <citation type="submission" date="2013-08" db="EMBL/GenBank/DDBJ databases">
        <authorList>
            <person name="Mendez C."/>
            <person name="Richter M."/>
            <person name="Ferrer M."/>
            <person name="Sanchez J."/>
        </authorList>
    </citation>
    <scope>NUCLEOTIDE SEQUENCE</scope>
</reference>
<dbReference type="SUPFAM" id="SSF82866">
    <property type="entry name" value="Multidrug efflux transporter AcrB transmembrane domain"/>
    <property type="match status" value="1"/>
</dbReference>
<keyword evidence="1" id="KW-1133">Transmembrane helix</keyword>
<dbReference type="GO" id="GO:0005886">
    <property type="term" value="C:plasma membrane"/>
    <property type="evidence" value="ECO:0007669"/>
    <property type="project" value="TreeGrafter"/>
</dbReference>
<dbReference type="EMBL" id="AUZX01005859">
    <property type="protein sequence ID" value="EQD66300.1"/>
    <property type="molecule type" value="Genomic_DNA"/>
</dbReference>
<protein>
    <submittedName>
        <fullName evidence="2">Acriflavin resistance protein</fullName>
    </submittedName>
</protein>
<dbReference type="InterPro" id="IPR001036">
    <property type="entry name" value="Acrflvin-R"/>
</dbReference>
<feature type="transmembrane region" description="Helical" evidence="1">
    <location>
        <begin position="43"/>
        <end position="65"/>
    </location>
</feature>
<dbReference type="AlphaFoldDB" id="T1CGQ7"/>
<dbReference type="Pfam" id="PF00873">
    <property type="entry name" value="ACR_tran"/>
    <property type="match status" value="1"/>
</dbReference>
<keyword evidence="1" id="KW-0472">Membrane</keyword>
<reference evidence="2" key="2">
    <citation type="journal article" date="2014" name="ISME J.">
        <title>Microbial stratification in low pH oxic and suboxic macroscopic growths along an acid mine drainage.</title>
        <authorList>
            <person name="Mendez-Garcia C."/>
            <person name="Mesa V."/>
            <person name="Sprenger R.R."/>
            <person name="Richter M."/>
            <person name="Diez M.S."/>
            <person name="Solano J."/>
            <person name="Bargiela R."/>
            <person name="Golyshina O.V."/>
            <person name="Manteca A."/>
            <person name="Ramos J.L."/>
            <person name="Gallego J.R."/>
            <person name="Llorente I."/>
            <person name="Martins Dos Santos V.A."/>
            <person name="Jensen O.N."/>
            <person name="Pelaez A.I."/>
            <person name="Sanchez J."/>
            <person name="Ferrer M."/>
        </authorList>
    </citation>
    <scope>NUCLEOTIDE SEQUENCE</scope>
</reference>
<keyword evidence="1" id="KW-0812">Transmembrane</keyword>
<name>T1CGQ7_9ZZZZ</name>
<gene>
    <name evidence="2" type="ORF">B1A_08188</name>
</gene>
<evidence type="ECO:0000256" key="1">
    <source>
        <dbReference type="SAM" id="Phobius"/>
    </source>
</evidence>
<feature type="transmembrane region" description="Helical" evidence="1">
    <location>
        <begin position="20"/>
        <end position="37"/>
    </location>
</feature>
<dbReference type="Gene3D" id="3.30.70.1440">
    <property type="entry name" value="Multidrug efflux transporter AcrB pore domain"/>
    <property type="match status" value="1"/>
</dbReference>
<accession>T1CGQ7</accession>
<evidence type="ECO:0000313" key="2">
    <source>
        <dbReference type="EMBL" id="EQD66300.1"/>
    </source>
</evidence>